<evidence type="ECO:0000313" key="1">
    <source>
        <dbReference type="EMBL" id="MPC22530.1"/>
    </source>
</evidence>
<proteinExistence type="predicted"/>
<dbReference type="InterPro" id="IPR036691">
    <property type="entry name" value="Endo/exonu/phosph_ase_sf"/>
</dbReference>
<evidence type="ECO:0008006" key="3">
    <source>
        <dbReference type="Google" id="ProtNLM"/>
    </source>
</evidence>
<reference evidence="1 2" key="1">
    <citation type="submission" date="2019-05" db="EMBL/GenBank/DDBJ databases">
        <title>Another draft genome of Portunus trituberculatus and its Hox gene families provides insights of decapod evolution.</title>
        <authorList>
            <person name="Jeong J.-H."/>
            <person name="Song I."/>
            <person name="Kim S."/>
            <person name="Choi T."/>
            <person name="Kim D."/>
            <person name="Ryu S."/>
            <person name="Kim W."/>
        </authorList>
    </citation>
    <scope>NUCLEOTIDE SEQUENCE [LARGE SCALE GENOMIC DNA]</scope>
    <source>
        <tissue evidence="1">Muscle</tissue>
    </source>
</reference>
<dbReference type="SUPFAM" id="SSF56219">
    <property type="entry name" value="DNase I-like"/>
    <property type="match status" value="1"/>
</dbReference>
<accession>A0A5B7DLZ0</accession>
<dbReference type="Proteomes" id="UP000324222">
    <property type="component" value="Unassembled WGS sequence"/>
</dbReference>
<dbReference type="Gene3D" id="3.60.10.10">
    <property type="entry name" value="Endonuclease/exonuclease/phosphatase"/>
    <property type="match status" value="1"/>
</dbReference>
<protein>
    <recommendedName>
        <fullName evidence="3">Endonuclease/exonuclease/phosphatase domain-containing protein</fullName>
    </recommendedName>
</protein>
<dbReference type="EMBL" id="VSRR010001097">
    <property type="protein sequence ID" value="MPC22530.1"/>
    <property type="molecule type" value="Genomic_DNA"/>
</dbReference>
<dbReference type="OrthoDB" id="7554032at2759"/>
<organism evidence="1 2">
    <name type="scientific">Portunus trituberculatus</name>
    <name type="common">Swimming crab</name>
    <name type="synonym">Neptunus trituberculatus</name>
    <dbReference type="NCBI Taxonomy" id="210409"/>
    <lineage>
        <taxon>Eukaryota</taxon>
        <taxon>Metazoa</taxon>
        <taxon>Ecdysozoa</taxon>
        <taxon>Arthropoda</taxon>
        <taxon>Crustacea</taxon>
        <taxon>Multicrustacea</taxon>
        <taxon>Malacostraca</taxon>
        <taxon>Eumalacostraca</taxon>
        <taxon>Eucarida</taxon>
        <taxon>Decapoda</taxon>
        <taxon>Pleocyemata</taxon>
        <taxon>Brachyura</taxon>
        <taxon>Eubrachyura</taxon>
        <taxon>Portunoidea</taxon>
        <taxon>Portunidae</taxon>
        <taxon>Portuninae</taxon>
        <taxon>Portunus</taxon>
    </lineage>
</organism>
<sequence length="87" mass="10321">MNRNGEMLDAFVDETDVENRNETLAEGRVTWCARNQESAIDYMLVNRRMREIVDLIWIDEDGMIDIVLDHNMVVLECRLNYEWQGQV</sequence>
<gene>
    <name evidence="1" type="ORF">E2C01_015547</name>
</gene>
<evidence type="ECO:0000313" key="2">
    <source>
        <dbReference type="Proteomes" id="UP000324222"/>
    </source>
</evidence>
<dbReference type="AlphaFoldDB" id="A0A5B7DLZ0"/>
<keyword evidence="2" id="KW-1185">Reference proteome</keyword>
<comment type="caution">
    <text evidence="1">The sequence shown here is derived from an EMBL/GenBank/DDBJ whole genome shotgun (WGS) entry which is preliminary data.</text>
</comment>
<name>A0A5B7DLZ0_PORTR</name>